<dbReference type="InterPro" id="IPR053144">
    <property type="entry name" value="Acetyltransferase_Butenolide"/>
</dbReference>
<dbReference type="GO" id="GO:0016747">
    <property type="term" value="F:acyltransferase activity, transferring groups other than amino-acyl groups"/>
    <property type="evidence" value="ECO:0007669"/>
    <property type="project" value="InterPro"/>
</dbReference>
<dbReference type="InterPro" id="IPR016181">
    <property type="entry name" value="Acyl_CoA_acyltransferase"/>
</dbReference>
<evidence type="ECO:0000313" key="2">
    <source>
        <dbReference type="EMBL" id="TFD73462.1"/>
    </source>
</evidence>
<comment type="caution">
    <text evidence="2">The sequence shown here is derived from an EMBL/GenBank/DDBJ whole genome shotgun (WGS) entry which is preliminary data.</text>
</comment>
<protein>
    <submittedName>
        <fullName evidence="2">N-acetyltransferase</fullName>
    </submittedName>
</protein>
<dbReference type="AlphaFoldDB" id="A0A4R9B0B3"/>
<sequence length="141" mass="15653">MPTNEEYSVDTDLGRIDLRQVHHWLSTDAFWALGRSKETVQRAAGGSLNFGVYDSAGGLCGYARVVTDHATFAWLCDVYIDRPSRGRGLGLFLAQAVVDTLWPMHLKRVLLSTLDAHGLYEQVGFTPFPDPQKLMILSGAR</sequence>
<dbReference type="InterPro" id="IPR000182">
    <property type="entry name" value="GNAT_dom"/>
</dbReference>
<keyword evidence="2" id="KW-0808">Transferase</keyword>
<dbReference type="PROSITE" id="PS51186">
    <property type="entry name" value="GNAT"/>
    <property type="match status" value="1"/>
</dbReference>
<evidence type="ECO:0000313" key="3">
    <source>
        <dbReference type="Proteomes" id="UP000297983"/>
    </source>
</evidence>
<dbReference type="Proteomes" id="UP000297983">
    <property type="component" value="Unassembled WGS sequence"/>
</dbReference>
<dbReference type="RefSeq" id="WP_134550099.1">
    <property type="nucleotide sequence ID" value="NZ_SOHL01000003.1"/>
</dbReference>
<dbReference type="Gene3D" id="3.40.630.30">
    <property type="match status" value="1"/>
</dbReference>
<organism evidence="2 3">
    <name type="scientific">Cryobacterium gelidum</name>
    <dbReference type="NCBI Taxonomy" id="1259164"/>
    <lineage>
        <taxon>Bacteria</taxon>
        <taxon>Bacillati</taxon>
        <taxon>Actinomycetota</taxon>
        <taxon>Actinomycetes</taxon>
        <taxon>Micrococcales</taxon>
        <taxon>Microbacteriaceae</taxon>
        <taxon>Cryobacterium</taxon>
    </lineage>
</organism>
<accession>A0A4R9B0B3</accession>
<dbReference type="PANTHER" id="PTHR43233">
    <property type="entry name" value="FAMILY N-ACETYLTRANSFERASE, PUTATIVE (AFU_ORTHOLOGUE AFUA_6G03350)-RELATED"/>
    <property type="match status" value="1"/>
</dbReference>
<feature type="domain" description="N-acetyltransferase" evidence="1">
    <location>
        <begin position="5"/>
        <end position="140"/>
    </location>
</feature>
<keyword evidence="3" id="KW-1185">Reference proteome</keyword>
<dbReference type="CDD" id="cd04301">
    <property type="entry name" value="NAT_SF"/>
    <property type="match status" value="1"/>
</dbReference>
<dbReference type="EMBL" id="SOHL01000003">
    <property type="protein sequence ID" value="TFD73462.1"/>
    <property type="molecule type" value="Genomic_DNA"/>
</dbReference>
<name>A0A4R9B0B3_9MICO</name>
<evidence type="ECO:0000259" key="1">
    <source>
        <dbReference type="PROSITE" id="PS51186"/>
    </source>
</evidence>
<reference evidence="2 3" key="1">
    <citation type="submission" date="2019-03" db="EMBL/GenBank/DDBJ databases">
        <title>Genomics of glacier-inhabiting Cryobacterium strains.</title>
        <authorList>
            <person name="Liu Q."/>
            <person name="Xin Y.-H."/>
        </authorList>
    </citation>
    <scope>NUCLEOTIDE SEQUENCE [LARGE SCALE GENOMIC DNA]</scope>
    <source>
        <strain evidence="2 3">Hz16</strain>
    </source>
</reference>
<gene>
    <name evidence="2" type="ORF">E3T50_00445</name>
</gene>
<proteinExistence type="predicted"/>
<dbReference type="Pfam" id="PF00583">
    <property type="entry name" value="Acetyltransf_1"/>
    <property type="match status" value="1"/>
</dbReference>
<dbReference type="PANTHER" id="PTHR43233:SF1">
    <property type="entry name" value="FAMILY N-ACETYLTRANSFERASE, PUTATIVE (AFU_ORTHOLOGUE AFUA_6G03350)-RELATED"/>
    <property type="match status" value="1"/>
</dbReference>
<dbReference type="SUPFAM" id="SSF55729">
    <property type="entry name" value="Acyl-CoA N-acyltransferases (Nat)"/>
    <property type="match status" value="1"/>
</dbReference>